<sequence length="99" mass="10732">MFNGSFGFSVESSVFNNIAGNLNILKLQENGEGLGGLLLLHQHTSTSALFDAESRFPPPLCHPGTREPILDDLKNWIDSPILVPGFAGSTVLRERASPR</sequence>
<evidence type="ECO:0000313" key="2">
    <source>
        <dbReference type="Proteomes" id="UP000518752"/>
    </source>
</evidence>
<keyword evidence="2" id="KW-1185">Reference proteome</keyword>
<dbReference type="AlphaFoldDB" id="A0A8H5I2F3"/>
<dbReference type="OrthoDB" id="2928561at2759"/>
<name>A0A8H5I2F3_9AGAR</name>
<evidence type="ECO:0000313" key="1">
    <source>
        <dbReference type="EMBL" id="KAF5393806.1"/>
    </source>
</evidence>
<organism evidence="1 2">
    <name type="scientific">Collybiopsis confluens</name>
    <dbReference type="NCBI Taxonomy" id="2823264"/>
    <lineage>
        <taxon>Eukaryota</taxon>
        <taxon>Fungi</taxon>
        <taxon>Dikarya</taxon>
        <taxon>Basidiomycota</taxon>
        <taxon>Agaricomycotina</taxon>
        <taxon>Agaricomycetes</taxon>
        <taxon>Agaricomycetidae</taxon>
        <taxon>Agaricales</taxon>
        <taxon>Marasmiineae</taxon>
        <taxon>Omphalotaceae</taxon>
        <taxon>Collybiopsis</taxon>
    </lineage>
</organism>
<protein>
    <submittedName>
        <fullName evidence="1">Uncharacterized protein</fullName>
    </submittedName>
</protein>
<reference evidence="1 2" key="1">
    <citation type="journal article" date="2020" name="ISME J.">
        <title>Uncovering the hidden diversity of litter-decomposition mechanisms in mushroom-forming fungi.</title>
        <authorList>
            <person name="Floudas D."/>
            <person name="Bentzer J."/>
            <person name="Ahren D."/>
            <person name="Johansson T."/>
            <person name="Persson P."/>
            <person name="Tunlid A."/>
        </authorList>
    </citation>
    <scope>NUCLEOTIDE SEQUENCE [LARGE SCALE GENOMIC DNA]</scope>
    <source>
        <strain evidence="1 2">CBS 406.79</strain>
    </source>
</reference>
<dbReference type="EMBL" id="JAACJN010000001">
    <property type="protein sequence ID" value="KAF5393806.1"/>
    <property type="molecule type" value="Genomic_DNA"/>
</dbReference>
<proteinExistence type="predicted"/>
<dbReference type="Proteomes" id="UP000518752">
    <property type="component" value="Unassembled WGS sequence"/>
</dbReference>
<accession>A0A8H5I2F3</accession>
<comment type="caution">
    <text evidence="1">The sequence shown here is derived from an EMBL/GenBank/DDBJ whole genome shotgun (WGS) entry which is preliminary data.</text>
</comment>
<gene>
    <name evidence="1" type="ORF">D9757_000011</name>
</gene>